<accession>A0A9W8CWI1</accession>
<dbReference type="EMBL" id="JANBOI010001584">
    <property type="protein sequence ID" value="KAJ1726404.1"/>
    <property type="molecule type" value="Genomic_DNA"/>
</dbReference>
<feature type="compositionally biased region" description="Acidic residues" evidence="1">
    <location>
        <begin position="1"/>
        <end position="12"/>
    </location>
</feature>
<feature type="region of interest" description="Disordered" evidence="1">
    <location>
        <begin position="1"/>
        <end position="36"/>
    </location>
</feature>
<comment type="caution">
    <text evidence="2">The sequence shown here is derived from an EMBL/GenBank/DDBJ whole genome shotgun (WGS) entry which is preliminary data.</text>
</comment>
<gene>
    <name evidence="2" type="ORF">LPJ61_005208</name>
</gene>
<reference evidence="2" key="1">
    <citation type="submission" date="2022-07" db="EMBL/GenBank/DDBJ databases">
        <title>Phylogenomic reconstructions and comparative analyses of Kickxellomycotina fungi.</title>
        <authorList>
            <person name="Reynolds N.K."/>
            <person name="Stajich J.E."/>
            <person name="Barry K."/>
            <person name="Grigoriev I.V."/>
            <person name="Crous P."/>
            <person name="Smith M.E."/>
        </authorList>
    </citation>
    <scope>NUCLEOTIDE SEQUENCE</scope>
    <source>
        <strain evidence="2">BCRC 34381</strain>
    </source>
</reference>
<name>A0A9W8CWI1_9FUNG</name>
<dbReference type="OrthoDB" id="5593800at2759"/>
<dbReference type="AlphaFoldDB" id="A0A9W8CWI1"/>
<dbReference type="Proteomes" id="UP001143981">
    <property type="component" value="Unassembled WGS sequence"/>
</dbReference>
<evidence type="ECO:0000256" key="1">
    <source>
        <dbReference type="SAM" id="MobiDB-lite"/>
    </source>
</evidence>
<evidence type="ECO:0000313" key="2">
    <source>
        <dbReference type="EMBL" id="KAJ1726404.1"/>
    </source>
</evidence>
<protein>
    <submittedName>
        <fullName evidence="2">Uncharacterized protein</fullName>
    </submittedName>
</protein>
<organism evidence="2 3">
    <name type="scientific">Coemansia biformis</name>
    <dbReference type="NCBI Taxonomy" id="1286918"/>
    <lineage>
        <taxon>Eukaryota</taxon>
        <taxon>Fungi</taxon>
        <taxon>Fungi incertae sedis</taxon>
        <taxon>Zoopagomycota</taxon>
        <taxon>Kickxellomycotina</taxon>
        <taxon>Kickxellomycetes</taxon>
        <taxon>Kickxellales</taxon>
        <taxon>Kickxellaceae</taxon>
        <taxon>Coemansia</taxon>
    </lineage>
</organism>
<evidence type="ECO:0000313" key="3">
    <source>
        <dbReference type="Proteomes" id="UP001143981"/>
    </source>
</evidence>
<sequence>MTSSANDDDWADGSDGHRLLPWTGGNDKDGWVPDNDEDINGSNLQLPLCAKQYCMVQVVLCDLLQPSNFTDCQVEDAEIQSWIALCHQCEWLKDLLTPEFHVVKTKCLHGAVLYELVGRHGMHDVVGTWVPVLTCQAARWYVKVVHHALAHLGNMCTLKFIMQHVWCLSLHMIVQLVCGLCHTCQVSMIQMLNHMPMVMSQLHHLCEHLYINFLHVGHWGDEALGVLITVDSTSSYMQDAVPTEEQLAEWTFEQVRSH</sequence>
<proteinExistence type="predicted"/>
<keyword evidence="3" id="KW-1185">Reference proteome</keyword>